<dbReference type="InterPro" id="IPR011010">
    <property type="entry name" value="DNA_brk_join_enz"/>
</dbReference>
<keyword evidence="2" id="KW-0238">DNA-binding</keyword>
<dbReference type="CDD" id="cd00796">
    <property type="entry name" value="INT_Rci_Hp1_C"/>
    <property type="match status" value="1"/>
</dbReference>
<dbReference type="RefSeq" id="WP_182688634.1">
    <property type="nucleotide sequence ID" value="NZ_JACHTF010000020.1"/>
</dbReference>
<sequence length="320" mass="36584">MASIVPYRNGWRVQIKNRHGRDSATFRTKREAAQWALQREAEISGTKVPDKSLAEALDRYKREVSPEHKGARWEALRLDSLSRHPIARTPVAELVGPDVAEWRDDRLREVAPATVAREMTLLRSVLEVCRRDWGWIRTNPMTDVRRPRSPPSRKRRITPEEVERVAIACDLVDGDNAETALQRTGLAFLFALETAMRAGEILRLRWEDIGNKSVTLSETKNGDARRVPLSPRAREIVAALPQVAETAFNLHPGTRDALWRKAVQATKIEDLHFHDSRAEAIWRLSKKLDVMELARVIGHRDLKSLMIYYQADADELADRL</sequence>
<keyword evidence="3" id="KW-0233">DNA recombination</keyword>
<dbReference type="GO" id="GO:0006310">
    <property type="term" value="P:DNA recombination"/>
    <property type="evidence" value="ECO:0007669"/>
    <property type="project" value="UniProtKB-KW"/>
</dbReference>
<dbReference type="EMBL" id="JACHTF010000020">
    <property type="protein sequence ID" value="MBB1061865.1"/>
    <property type="molecule type" value="Genomic_DNA"/>
</dbReference>
<evidence type="ECO:0000259" key="4">
    <source>
        <dbReference type="PROSITE" id="PS51898"/>
    </source>
</evidence>
<evidence type="ECO:0000313" key="6">
    <source>
        <dbReference type="Proteomes" id="UP000523196"/>
    </source>
</evidence>
<evidence type="ECO:0000256" key="2">
    <source>
        <dbReference type="ARBA" id="ARBA00023125"/>
    </source>
</evidence>
<dbReference type="Gene3D" id="1.10.443.10">
    <property type="entry name" value="Intergrase catalytic core"/>
    <property type="match status" value="1"/>
</dbReference>
<reference evidence="5 6" key="1">
    <citation type="submission" date="2020-08" db="EMBL/GenBank/DDBJ databases">
        <authorList>
            <person name="Xu S."/>
            <person name="Li A."/>
        </authorList>
    </citation>
    <scope>NUCLEOTIDE SEQUENCE [LARGE SCALE GENOMIC DNA]</scope>
    <source>
        <strain evidence="5 6">119BY6-57</strain>
    </source>
</reference>
<keyword evidence="1" id="KW-0229">DNA integration</keyword>
<evidence type="ECO:0000256" key="1">
    <source>
        <dbReference type="ARBA" id="ARBA00022908"/>
    </source>
</evidence>
<dbReference type="InterPro" id="IPR002104">
    <property type="entry name" value="Integrase_catalytic"/>
</dbReference>
<organism evidence="5 6">
    <name type="scientific">Marilutibacter spongiae</name>
    <dbReference type="NCBI Taxonomy" id="2025720"/>
    <lineage>
        <taxon>Bacteria</taxon>
        <taxon>Pseudomonadati</taxon>
        <taxon>Pseudomonadota</taxon>
        <taxon>Gammaproteobacteria</taxon>
        <taxon>Lysobacterales</taxon>
        <taxon>Lysobacteraceae</taxon>
        <taxon>Marilutibacter</taxon>
    </lineage>
</organism>
<dbReference type="PANTHER" id="PTHR30349:SF94">
    <property type="entry name" value="INTEGRASE_RECOMBINASE HI_1414-RELATED"/>
    <property type="match status" value="1"/>
</dbReference>
<proteinExistence type="predicted"/>
<dbReference type="GO" id="GO:0015074">
    <property type="term" value="P:DNA integration"/>
    <property type="evidence" value="ECO:0007669"/>
    <property type="project" value="UniProtKB-KW"/>
</dbReference>
<evidence type="ECO:0000256" key="3">
    <source>
        <dbReference type="ARBA" id="ARBA00023172"/>
    </source>
</evidence>
<comment type="caution">
    <text evidence="5">The sequence shown here is derived from an EMBL/GenBank/DDBJ whole genome shotgun (WGS) entry which is preliminary data.</text>
</comment>
<gene>
    <name evidence="5" type="ORF">H4F98_14920</name>
</gene>
<dbReference type="InterPro" id="IPR050090">
    <property type="entry name" value="Tyrosine_recombinase_XerCD"/>
</dbReference>
<dbReference type="Pfam" id="PF00589">
    <property type="entry name" value="Phage_integrase"/>
    <property type="match status" value="1"/>
</dbReference>
<dbReference type="InterPro" id="IPR010998">
    <property type="entry name" value="Integrase_recombinase_N"/>
</dbReference>
<feature type="domain" description="Tyr recombinase" evidence="4">
    <location>
        <begin position="152"/>
        <end position="320"/>
    </location>
</feature>
<dbReference type="SUPFAM" id="SSF56349">
    <property type="entry name" value="DNA breaking-rejoining enzymes"/>
    <property type="match status" value="1"/>
</dbReference>
<dbReference type="GO" id="GO:0003677">
    <property type="term" value="F:DNA binding"/>
    <property type="evidence" value="ECO:0007669"/>
    <property type="project" value="UniProtKB-KW"/>
</dbReference>
<evidence type="ECO:0000313" key="5">
    <source>
        <dbReference type="EMBL" id="MBB1061865.1"/>
    </source>
</evidence>
<dbReference type="AlphaFoldDB" id="A0A7W3TP22"/>
<dbReference type="InterPro" id="IPR013762">
    <property type="entry name" value="Integrase-like_cat_sf"/>
</dbReference>
<dbReference type="PANTHER" id="PTHR30349">
    <property type="entry name" value="PHAGE INTEGRASE-RELATED"/>
    <property type="match status" value="1"/>
</dbReference>
<dbReference type="PROSITE" id="PS51898">
    <property type="entry name" value="TYR_RECOMBINASE"/>
    <property type="match status" value="1"/>
</dbReference>
<dbReference type="Proteomes" id="UP000523196">
    <property type="component" value="Unassembled WGS sequence"/>
</dbReference>
<name>A0A7W3TP22_9GAMM</name>
<dbReference type="Gene3D" id="1.10.150.130">
    <property type="match status" value="1"/>
</dbReference>
<accession>A0A7W3TP22</accession>
<keyword evidence="6" id="KW-1185">Reference proteome</keyword>
<protein>
    <submittedName>
        <fullName evidence="5">Site-specific integrase</fullName>
    </submittedName>
</protein>